<dbReference type="InterPro" id="IPR043131">
    <property type="entry name" value="BCAT-like_N"/>
</dbReference>
<dbReference type="InterPro" id="IPR001544">
    <property type="entry name" value="Aminotrans_IV"/>
</dbReference>
<dbReference type="NCBIfam" id="NF009897">
    <property type="entry name" value="PRK13357.1"/>
    <property type="match status" value="1"/>
</dbReference>
<proteinExistence type="inferred from homology"/>
<keyword evidence="6" id="KW-0663">Pyridoxal phosphate</keyword>
<evidence type="ECO:0000256" key="6">
    <source>
        <dbReference type="ARBA" id="ARBA00022898"/>
    </source>
</evidence>
<keyword evidence="3" id="KW-0032">Aminotransferase</keyword>
<evidence type="ECO:0000313" key="8">
    <source>
        <dbReference type="EMBL" id="SVA25703.1"/>
    </source>
</evidence>
<name>A0A381UG91_9ZZZZ</name>
<dbReference type="GO" id="GO:0004084">
    <property type="term" value="F:branched-chain-amino-acid transaminase activity"/>
    <property type="evidence" value="ECO:0007669"/>
    <property type="project" value="InterPro"/>
</dbReference>
<dbReference type="PROSITE" id="PS00770">
    <property type="entry name" value="AA_TRANSFER_CLASS_4"/>
    <property type="match status" value="1"/>
</dbReference>
<dbReference type="NCBIfam" id="TIGR01123">
    <property type="entry name" value="ilvE_II"/>
    <property type="match status" value="1"/>
</dbReference>
<comment type="similarity">
    <text evidence="2">Belongs to the class-IV pyridoxal-phosphate-dependent aminotransferase family.</text>
</comment>
<organism evidence="8">
    <name type="scientific">marine metagenome</name>
    <dbReference type="NCBI Taxonomy" id="408172"/>
    <lineage>
        <taxon>unclassified sequences</taxon>
        <taxon>metagenomes</taxon>
        <taxon>ecological metagenomes</taxon>
    </lineage>
</organism>
<evidence type="ECO:0000256" key="3">
    <source>
        <dbReference type="ARBA" id="ARBA00022576"/>
    </source>
</evidence>
<dbReference type="InterPro" id="IPR005786">
    <property type="entry name" value="B_amino_transII"/>
</dbReference>
<dbReference type="InterPro" id="IPR033939">
    <property type="entry name" value="BCAT_family"/>
</dbReference>
<dbReference type="PIRSF" id="PIRSF006468">
    <property type="entry name" value="BCAT1"/>
    <property type="match status" value="1"/>
</dbReference>
<dbReference type="Gene3D" id="3.30.470.10">
    <property type="match status" value="1"/>
</dbReference>
<comment type="cofactor">
    <cofactor evidence="1">
        <name>pyridoxal 5'-phosphate</name>
        <dbReference type="ChEBI" id="CHEBI:597326"/>
    </cofactor>
</comment>
<keyword evidence="5" id="KW-0808">Transferase</keyword>
<dbReference type="GO" id="GO:0009082">
    <property type="term" value="P:branched-chain amino acid biosynthetic process"/>
    <property type="evidence" value="ECO:0007669"/>
    <property type="project" value="UniProtKB-KW"/>
</dbReference>
<evidence type="ECO:0000256" key="2">
    <source>
        <dbReference type="ARBA" id="ARBA00009320"/>
    </source>
</evidence>
<protein>
    <recommendedName>
        <fullName evidence="9">Branched-chain-amino-acid transaminase</fullName>
    </recommendedName>
</protein>
<dbReference type="SUPFAM" id="SSF56752">
    <property type="entry name" value="D-aminoacid aminotransferase-like PLP-dependent enzymes"/>
    <property type="match status" value="1"/>
</dbReference>
<dbReference type="Pfam" id="PF01063">
    <property type="entry name" value="Aminotran_4"/>
    <property type="match status" value="1"/>
</dbReference>
<dbReference type="PANTHER" id="PTHR11825">
    <property type="entry name" value="SUBGROUP IIII AMINOTRANSFERASE"/>
    <property type="match status" value="1"/>
</dbReference>
<reference evidence="8" key="1">
    <citation type="submission" date="2018-05" db="EMBL/GenBank/DDBJ databases">
        <authorList>
            <person name="Lanie J.A."/>
            <person name="Ng W.-L."/>
            <person name="Kazmierczak K.M."/>
            <person name="Andrzejewski T.M."/>
            <person name="Davidsen T.M."/>
            <person name="Wayne K.J."/>
            <person name="Tettelin H."/>
            <person name="Glass J.I."/>
            <person name="Rusch D."/>
            <person name="Podicherti R."/>
            <person name="Tsui H.-C.T."/>
            <person name="Winkler M.E."/>
        </authorList>
    </citation>
    <scope>NUCLEOTIDE SEQUENCE</scope>
</reference>
<dbReference type="Gene3D" id="3.20.10.10">
    <property type="entry name" value="D-amino Acid Aminotransferase, subunit A, domain 2"/>
    <property type="match status" value="1"/>
</dbReference>
<keyword evidence="4" id="KW-0028">Amino-acid biosynthesis</keyword>
<dbReference type="EMBL" id="UINC01006137">
    <property type="protein sequence ID" value="SVA25703.1"/>
    <property type="molecule type" value="Genomic_DNA"/>
</dbReference>
<accession>A0A381UG91</accession>
<sequence length="340" mass="37531">MDFSAIEFGNVFSDHLFRQEWKDGTWQDPTIIPHQSIALSPAALGLHYGQVVFEGLKAYRGTHDNVIRLFRPDRNAKRLQESCERLCIPTVTTDDFLDAVRALASLEQDWVPPSRLQTLYLRPILFGSEGHLAVRPAQTYEFLILAAPVSEYFDREGPGISLKAEDRFTRAAPGGMGAAKTGGNYAATLRPTGDSLEGGFNQVLWLDAYEHQFIEEAGQMNIFFRLGDTVVTPPLSGTILPGVTRDSVLTLLDEWGIAREERRISIKELNDAAKEGLLSEAFGAGTAAVVAPVQSIQYQGSNIAIPDPGPDALCRRLYDELTGIQYGEIPDRHDWVVAVT</sequence>
<evidence type="ECO:0000256" key="7">
    <source>
        <dbReference type="ARBA" id="ARBA00023304"/>
    </source>
</evidence>
<dbReference type="AlphaFoldDB" id="A0A381UG91"/>
<dbReference type="CDD" id="cd01557">
    <property type="entry name" value="BCAT_beta_family"/>
    <property type="match status" value="1"/>
</dbReference>
<dbReference type="PANTHER" id="PTHR11825:SF44">
    <property type="entry name" value="BRANCHED-CHAIN-AMINO-ACID AMINOTRANSFERASE"/>
    <property type="match status" value="1"/>
</dbReference>
<evidence type="ECO:0008006" key="9">
    <source>
        <dbReference type="Google" id="ProtNLM"/>
    </source>
</evidence>
<evidence type="ECO:0000256" key="4">
    <source>
        <dbReference type="ARBA" id="ARBA00022605"/>
    </source>
</evidence>
<dbReference type="InterPro" id="IPR036038">
    <property type="entry name" value="Aminotransferase-like"/>
</dbReference>
<dbReference type="GO" id="GO:0008652">
    <property type="term" value="P:amino acid biosynthetic process"/>
    <property type="evidence" value="ECO:0007669"/>
    <property type="project" value="UniProtKB-KW"/>
</dbReference>
<gene>
    <name evidence="8" type="ORF">METZ01_LOCUS78557</name>
</gene>
<evidence type="ECO:0000256" key="1">
    <source>
        <dbReference type="ARBA" id="ARBA00001933"/>
    </source>
</evidence>
<keyword evidence="7" id="KW-0100">Branched-chain amino acid biosynthesis</keyword>
<dbReference type="InterPro" id="IPR018300">
    <property type="entry name" value="Aminotrans_IV_CS"/>
</dbReference>
<dbReference type="InterPro" id="IPR043132">
    <property type="entry name" value="BCAT-like_C"/>
</dbReference>
<evidence type="ECO:0000256" key="5">
    <source>
        <dbReference type="ARBA" id="ARBA00022679"/>
    </source>
</evidence>